<sequence length="171" mass="18049">MPPDDRVPEFSRPLHLGSVGPDGRREVLEAAEAERAALARRFGIPAVESLRAELRFRPEADGAVRAEGRLAADVVQNCVVTLEPVAQRVEEAVALRLLPAGVEPRDEPDEPDDIPSDGGVVDLGEAMAEQLALALDPYPRAPGAALPAEASDAAGRPLAALAKLRPAAPRH</sequence>
<evidence type="ECO:0000256" key="1">
    <source>
        <dbReference type="SAM" id="MobiDB-lite"/>
    </source>
</evidence>
<protein>
    <submittedName>
        <fullName evidence="2">DUF177 domain-containing protein</fullName>
    </submittedName>
</protein>
<dbReference type="Pfam" id="PF02620">
    <property type="entry name" value="YceD"/>
    <property type="match status" value="1"/>
</dbReference>
<feature type="region of interest" description="Disordered" evidence="1">
    <location>
        <begin position="100"/>
        <end position="120"/>
    </location>
</feature>
<name>A0ABP3QFZ6_9PROT</name>
<organism evidence="2 3">
    <name type="scientific">Craurococcus roseus</name>
    <dbReference type="NCBI Taxonomy" id="77585"/>
    <lineage>
        <taxon>Bacteria</taxon>
        <taxon>Pseudomonadati</taxon>
        <taxon>Pseudomonadota</taxon>
        <taxon>Alphaproteobacteria</taxon>
        <taxon>Acetobacterales</taxon>
        <taxon>Acetobacteraceae</taxon>
        <taxon>Craurococcus</taxon>
    </lineage>
</organism>
<dbReference type="EMBL" id="BAAAFZ010000047">
    <property type="protein sequence ID" value="GAA0590176.1"/>
    <property type="molecule type" value="Genomic_DNA"/>
</dbReference>
<feature type="region of interest" description="Disordered" evidence="1">
    <location>
        <begin position="1"/>
        <end position="22"/>
    </location>
</feature>
<feature type="compositionally biased region" description="Acidic residues" evidence="1">
    <location>
        <begin position="106"/>
        <end position="115"/>
    </location>
</feature>
<comment type="caution">
    <text evidence="2">The sequence shown here is derived from an EMBL/GenBank/DDBJ whole genome shotgun (WGS) entry which is preliminary data.</text>
</comment>
<proteinExistence type="predicted"/>
<evidence type="ECO:0000313" key="2">
    <source>
        <dbReference type="EMBL" id="GAA0590176.1"/>
    </source>
</evidence>
<accession>A0ABP3QFZ6</accession>
<evidence type="ECO:0000313" key="3">
    <source>
        <dbReference type="Proteomes" id="UP001501588"/>
    </source>
</evidence>
<dbReference type="Proteomes" id="UP001501588">
    <property type="component" value="Unassembled WGS sequence"/>
</dbReference>
<reference evidence="3" key="1">
    <citation type="journal article" date="2019" name="Int. J. Syst. Evol. Microbiol.">
        <title>The Global Catalogue of Microorganisms (GCM) 10K type strain sequencing project: providing services to taxonomists for standard genome sequencing and annotation.</title>
        <authorList>
            <consortium name="The Broad Institute Genomics Platform"/>
            <consortium name="The Broad Institute Genome Sequencing Center for Infectious Disease"/>
            <person name="Wu L."/>
            <person name="Ma J."/>
        </authorList>
    </citation>
    <scope>NUCLEOTIDE SEQUENCE [LARGE SCALE GENOMIC DNA]</scope>
    <source>
        <strain evidence="3">JCM 9933</strain>
    </source>
</reference>
<dbReference type="InterPro" id="IPR003772">
    <property type="entry name" value="YceD"/>
</dbReference>
<keyword evidence="3" id="KW-1185">Reference proteome</keyword>
<gene>
    <name evidence="2" type="ORF">GCM10009416_30910</name>
</gene>